<dbReference type="STRING" id="546271.Selsp_0139"/>
<dbReference type="HOGENOM" id="CLU_053514_1_1_9"/>
<keyword evidence="1" id="KW-0812">Transmembrane</keyword>
<dbReference type="RefSeq" id="WP_006192780.1">
    <property type="nucleotide sequence ID" value="NC_015437.1"/>
</dbReference>
<keyword evidence="6" id="KW-1185">Reference proteome</keyword>
<dbReference type="InterPro" id="IPR014729">
    <property type="entry name" value="Rossmann-like_a/b/a_fold"/>
</dbReference>
<dbReference type="OrthoDB" id="9782395at2"/>
<reference evidence="4 5" key="1">
    <citation type="submission" date="2009-09" db="EMBL/GenBank/DDBJ databases">
        <authorList>
            <person name="Weinstock G."/>
            <person name="Sodergren E."/>
            <person name="Clifton S."/>
            <person name="Fulton L."/>
            <person name="Fulton B."/>
            <person name="Courtney L."/>
            <person name="Fronick C."/>
            <person name="Harrison M."/>
            <person name="Strong C."/>
            <person name="Farmer C."/>
            <person name="Delahaunty K."/>
            <person name="Markovic C."/>
            <person name="Hall O."/>
            <person name="Minx P."/>
            <person name="Tomlinson C."/>
            <person name="Mitreva M."/>
            <person name="Nelson J."/>
            <person name="Hou S."/>
            <person name="Wollam A."/>
            <person name="Pepin K.H."/>
            <person name="Johnson M."/>
            <person name="Bhonagiri V."/>
            <person name="Nash W.E."/>
            <person name="Warren W."/>
            <person name="Chinwalla A."/>
            <person name="Mardis E.R."/>
            <person name="Wilson R.K."/>
        </authorList>
    </citation>
    <scope>NUCLEOTIDE SEQUENCE [LARGE SCALE GENOMIC DNA]</scope>
    <source>
        <strain evidence="4">ATCC 35185</strain>
        <strain evidence="5">ATCC 35185 / DSM 20758 / VPI D19B-28</strain>
    </source>
</reference>
<dbReference type="Gene3D" id="3.40.50.620">
    <property type="entry name" value="HUPs"/>
    <property type="match status" value="1"/>
</dbReference>
<gene>
    <name evidence="3" type="ordered locus">Selsp_0139</name>
    <name evidence="4" type="ORF">SELSPUOL_01483</name>
</gene>
<feature type="domain" description="DUF218" evidence="2">
    <location>
        <begin position="77"/>
        <end position="242"/>
    </location>
</feature>
<dbReference type="PANTHER" id="PTHR30336:SF4">
    <property type="entry name" value="ENVELOPE BIOGENESIS FACTOR ELYC"/>
    <property type="match status" value="1"/>
</dbReference>
<evidence type="ECO:0000313" key="3">
    <source>
        <dbReference type="EMBL" id="AEB99118.1"/>
    </source>
</evidence>
<sequence length="252" mass="27328">MIQFLKFGASFFLPPGIFFLAFLFLAFFAWKRGERFAAKAIVLITAVFYLLSTYLVADVLMGALEDAYMPPAKPEGDVVIMLGGGAFSDAPDVDGEGALTASPSTRLLTAVRLAQKLDLPILVSGGQVFQESGKEALLAKRTLVSLGIPESRILVEGASQNTVQNAAYTAKILKEHGLVRPILVTSAFHMKRSVLNYEKLGIEVVPYPTDYMVSHHPIFHVVKLAPSADALHTNAVVLQECLRTAVTYCLGK</sequence>
<evidence type="ECO:0000313" key="4">
    <source>
        <dbReference type="EMBL" id="EEX77152.1"/>
    </source>
</evidence>
<dbReference type="GO" id="GO:0000270">
    <property type="term" value="P:peptidoglycan metabolic process"/>
    <property type="evidence" value="ECO:0007669"/>
    <property type="project" value="TreeGrafter"/>
</dbReference>
<dbReference type="PANTHER" id="PTHR30336">
    <property type="entry name" value="INNER MEMBRANE PROTEIN, PROBABLE PERMEASE"/>
    <property type="match status" value="1"/>
</dbReference>
<dbReference type="GO" id="GO:0043164">
    <property type="term" value="P:Gram-negative-bacterium-type cell wall biogenesis"/>
    <property type="evidence" value="ECO:0007669"/>
    <property type="project" value="TreeGrafter"/>
</dbReference>
<evidence type="ECO:0000313" key="5">
    <source>
        <dbReference type="Proteomes" id="UP000003505"/>
    </source>
</evidence>
<dbReference type="AlphaFoldDB" id="C9LVI9"/>
<dbReference type="Pfam" id="PF02698">
    <property type="entry name" value="DUF218"/>
    <property type="match status" value="1"/>
</dbReference>
<evidence type="ECO:0000259" key="2">
    <source>
        <dbReference type="Pfam" id="PF02698"/>
    </source>
</evidence>
<dbReference type="InterPro" id="IPR051599">
    <property type="entry name" value="Cell_Envelope_Assoc"/>
</dbReference>
<name>C9LVI9_SELS3</name>
<proteinExistence type="predicted"/>
<dbReference type="EMBL" id="CP002637">
    <property type="protein sequence ID" value="AEB99118.1"/>
    <property type="molecule type" value="Genomic_DNA"/>
</dbReference>
<feature type="transmembrane region" description="Helical" evidence="1">
    <location>
        <begin position="42"/>
        <end position="64"/>
    </location>
</feature>
<dbReference type="CDD" id="cd06259">
    <property type="entry name" value="YdcF-like"/>
    <property type="match status" value="1"/>
</dbReference>
<dbReference type="GO" id="GO:0005886">
    <property type="term" value="C:plasma membrane"/>
    <property type="evidence" value="ECO:0007669"/>
    <property type="project" value="TreeGrafter"/>
</dbReference>
<keyword evidence="1" id="KW-1133">Transmembrane helix</keyword>
<organism evidence="4 5">
    <name type="scientific">Selenomonas sputigena (strain ATCC 35185 / DSM 20758 / CCUG 44933 / VPI D19B-28)</name>
    <dbReference type="NCBI Taxonomy" id="546271"/>
    <lineage>
        <taxon>Bacteria</taxon>
        <taxon>Bacillati</taxon>
        <taxon>Bacillota</taxon>
        <taxon>Negativicutes</taxon>
        <taxon>Selenomonadales</taxon>
        <taxon>Selenomonadaceae</taxon>
        <taxon>Selenomonas</taxon>
    </lineage>
</organism>
<feature type="transmembrane region" description="Helical" evidence="1">
    <location>
        <begin position="12"/>
        <end position="30"/>
    </location>
</feature>
<accession>C9LVI9</accession>
<dbReference type="eggNOG" id="COG1434">
    <property type="taxonomic scope" value="Bacteria"/>
</dbReference>
<dbReference type="Proteomes" id="UP000011124">
    <property type="component" value="Chromosome"/>
</dbReference>
<dbReference type="KEGG" id="ssg:Selsp_0139"/>
<dbReference type="EMBL" id="ACKP02000027">
    <property type="protein sequence ID" value="EEX77152.1"/>
    <property type="molecule type" value="Genomic_DNA"/>
</dbReference>
<dbReference type="Proteomes" id="UP000003505">
    <property type="component" value="Unassembled WGS sequence"/>
</dbReference>
<protein>
    <recommendedName>
        <fullName evidence="2">DUF218 domain-containing protein</fullName>
    </recommendedName>
</protein>
<evidence type="ECO:0000313" key="6">
    <source>
        <dbReference type="Proteomes" id="UP000011124"/>
    </source>
</evidence>
<reference evidence="3 6" key="2">
    <citation type="submission" date="2011-04" db="EMBL/GenBank/DDBJ databases">
        <title>The complete genome of Selenomonas sputigena DSM 20758.</title>
        <authorList>
            <consortium name="US DOE Joint Genome Institute (JGI-PGF)"/>
            <person name="Lucas S."/>
            <person name="Copeland A."/>
            <person name="Lapidus A."/>
            <person name="Bruce D."/>
            <person name="Goodwin L."/>
            <person name="Pitluck S."/>
            <person name="Peters L."/>
            <person name="Kyrpides N."/>
            <person name="Mavromatis K."/>
            <person name="Ivanova N."/>
            <person name="Ovchinnikova G."/>
            <person name="Teshima H."/>
            <person name="Detter J.C."/>
            <person name="Tapia R."/>
            <person name="Han C."/>
            <person name="Land M."/>
            <person name="Hauser L."/>
            <person name="Markowitz V."/>
            <person name="Cheng J.-F."/>
            <person name="Hugenholtz P."/>
            <person name="Woyke T."/>
            <person name="Wu D."/>
            <person name="Gronow S."/>
            <person name="Wellnitz S."/>
            <person name="Schneider S."/>
            <person name="Klenk H.-P."/>
            <person name="Eisen J.A."/>
        </authorList>
    </citation>
    <scope>NUCLEOTIDE SEQUENCE [LARGE SCALE GENOMIC DNA]</scope>
    <source>
        <strain evidence="3">ATCC 35185</strain>
        <strain evidence="6">ATCC 35185 / DSM 20758 / VPI D19B-28</strain>
    </source>
</reference>
<evidence type="ECO:0000256" key="1">
    <source>
        <dbReference type="SAM" id="Phobius"/>
    </source>
</evidence>
<dbReference type="InterPro" id="IPR003848">
    <property type="entry name" value="DUF218"/>
</dbReference>
<keyword evidence="1" id="KW-0472">Membrane</keyword>